<comment type="similarity">
    <text evidence="2">Belongs to the CPA3 antiporters (TC 2.A.63) subunit E family.</text>
</comment>
<evidence type="ECO:0000256" key="5">
    <source>
        <dbReference type="ARBA" id="ARBA00022989"/>
    </source>
</evidence>
<comment type="subcellular location">
    <subcellularLocation>
        <location evidence="1">Cell membrane</location>
        <topology evidence="1">Multi-pass membrane protein</topology>
    </subcellularLocation>
</comment>
<dbReference type="PANTHER" id="PTHR34584:SF1">
    <property type="entry name" value="NA(+)_H(+) ANTIPORTER SUBUNIT E1"/>
    <property type="match status" value="1"/>
</dbReference>
<keyword evidence="3" id="KW-1003">Cell membrane</keyword>
<dbReference type="EMBL" id="SBLC01000008">
    <property type="protein sequence ID" value="RWY42262.1"/>
    <property type="molecule type" value="Genomic_DNA"/>
</dbReference>
<dbReference type="Proteomes" id="UP000287168">
    <property type="component" value="Unassembled WGS sequence"/>
</dbReference>
<comment type="caution">
    <text evidence="7">The sequence shown here is derived from an EMBL/GenBank/DDBJ whole genome shotgun (WGS) entry which is preliminary data.</text>
</comment>
<evidence type="ECO:0000256" key="2">
    <source>
        <dbReference type="ARBA" id="ARBA00006228"/>
    </source>
</evidence>
<organism evidence="7 8">
    <name type="scientific">Falsigemmobacter intermedius</name>
    <dbReference type="NCBI Taxonomy" id="1553448"/>
    <lineage>
        <taxon>Bacteria</taxon>
        <taxon>Pseudomonadati</taxon>
        <taxon>Pseudomonadota</taxon>
        <taxon>Alphaproteobacteria</taxon>
        <taxon>Rhodobacterales</taxon>
        <taxon>Paracoccaceae</taxon>
        <taxon>Falsigemmobacter</taxon>
    </lineage>
</organism>
<dbReference type="GO" id="GO:0005886">
    <property type="term" value="C:plasma membrane"/>
    <property type="evidence" value="ECO:0007669"/>
    <property type="project" value="UniProtKB-SubCell"/>
</dbReference>
<keyword evidence="6" id="KW-0472">Membrane</keyword>
<keyword evidence="4" id="KW-0812">Transmembrane</keyword>
<evidence type="ECO:0000313" key="7">
    <source>
        <dbReference type="EMBL" id="RWY42262.1"/>
    </source>
</evidence>
<evidence type="ECO:0000256" key="3">
    <source>
        <dbReference type="ARBA" id="ARBA00022475"/>
    </source>
</evidence>
<dbReference type="PANTHER" id="PTHR34584">
    <property type="entry name" value="NA(+)/H(+) ANTIPORTER SUBUNIT E1"/>
    <property type="match status" value="1"/>
</dbReference>
<dbReference type="PIRSF" id="PIRSF019239">
    <property type="entry name" value="MrpE"/>
    <property type="match status" value="1"/>
</dbReference>
<dbReference type="GO" id="GO:0008324">
    <property type="term" value="F:monoatomic cation transmembrane transporter activity"/>
    <property type="evidence" value="ECO:0007669"/>
    <property type="project" value="InterPro"/>
</dbReference>
<dbReference type="OrthoDB" id="9807187at2"/>
<gene>
    <name evidence="7" type="ORF">EP867_07740</name>
</gene>
<proteinExistence type="inferred from homology"/>
<evidence type="ECO:0000256" key="6">
    <source>
        <dbReference type="ARBA" id="ARBA00023136"/>
    </source>
</evidence>
<evidence type="ECO:0000313" key="8">
    <source>
        <dbReference type="Proteomes" id="UP000287168"/>
    </source>
</evidence>
<evidence type="ECO:0000256" key="1">
    <source>
        <dbReference type="ARBA" id="ARBA00004651"/>
    </source>
</evidence>
<dbReference type="AlphaFoldDB" id="A0A444MD04"/>
<keyword evidence="8" id="KW-1185">Reference proteome</keyword>
<dbReference type="InterPro" id="IPR002758">
    <property type="entry name" value="Cation_antiport_E"/>
</dbReference>
<accession>A0A444MD04</accession>
<name>A0A444MD04_9RHOB</name>
<sequence>MTFFALNVLLALVWASLWDSFTPVDLIGGYLFGYVALWLARRLSGSAQEEAYFRILPQIFVLFAYFVKELVKSCLMVARDCISPRPRLKPAVFRFPIGPKSDLEIFILSNLITLTPGTLTLDVTKEKDALIIHSIYAEDTEAVIADLRSGMEQRVSRVFR</sequence>
<dbReference type="RefSeq" id="WP_128487853.1">
    <property type="nucleotide sequence ID" value="NZ_JBHLXB010000056.1"/>
</dbReference>
<protein>
    <recommendedName>
        <fullName evidence="9">Sodium:proton antiporter</fullName>
    </recommendedName>
</protein>
<reference evidence="7 8" key="1">
    <citation type="journal article" date="2015" name="Int. J. Syst. Evol. Microbiol.">
        <title>Gemmobacter intermedius sp. nov., isolated from a white stork (Ciconia ciconia).</title>
        <authorList>
            <person name="Kampfer P."/>
            <person name="Jerzak L."/>
            <person name="Wilharm G."/>
            <person name="Golke J."/>
            <person name="Busse H.J."/>
            <person name="Glaeser S.P."/>
        </authorList>
    </citation>
    <scope>NUCLEOTIDE SEQUENCE [LARGE SCALE GENOMIC DNA]</scope>
    <source>
        <strain evidence="7 8">119/4</strain>
    </source>
</reference>
<evidence type="ECO:0008006" key="9">
    <source>
        <dbReference type="Google" id="ProtNLM"/>
    </source>
</evidence>
<dbReference type="Pfam" id="PF01899">
    <property type="entry name" value="MNHE"/>
    <property type="match status" value="1"/>
</dbReference>
<evidence type="ECO:0000256" key="4">
    <source>
        <dbReference type="ARBA" id="ARBA00022692"/>
    </source>
</evidence>
<keyword evidence="5" id="KW-1133">Transmembrane helix</keyword>